<feature type="domain" description="Transposase InsH N-terminal" evidence="2">
    <location>
        <begin position="19"/>
        <end position="109"/>
    </location>
</feature>
<dbReference type="OrthoDB" id="5368695at2"/>
<dbReference type="STRING" id="485915.Dret_0625"/>
<feature type="compositionally biased region" description="Basic and acidic residues" evidence="1">
    <location>
        <begin position="176"/>
        <end position="223"/>
    </location>
</feature>
<dbReference type="Pfam" id="PF13751">
    <property type="entry name" value="DDE_Tnp_1_6"/>
    <property type="match status" value="1"/>
</dbReference>
<dbReference type="Pfam" id="PF05598">
    <property type="entry name" value="DUF772"/>
    <property type="match status" value="1"/>
</dbReference>
<evidence type="ECO:0000313" key="5">
    <source>
        <dbReference type="Proteomes" id="UP000001052"/>
    </source>
</evidence>
<proteinExistence type="predicted"/>
<keyword evidence="5" id="KW-1185">Reference proteome</keyword>
<dbReference type="PANTHER" id="PTHR33408">
    <property type="entry name" value="TRANSPOSASE"/>
    <property type="match status" value="1"/>
</dbReference>
<organism evidence="4 5">
    <name type="scientific">Desulfohalobium retbaense (strain ATCC 49708 / DSM 5692 / JCM 16813 / HR100)</name>
    <dbReference type="NCBI Taxonomy" id="485915"/>
    <lineage>
        <taxon>Bacteria</taxon>
        <taxon>Pseudomonadati</taxon>
        <taxon>Thermodesulfobacteriota</taxon>
        <taxon>Desulfovibrionia</taxon>
        <taxon>Desulfovibrionales</taxon>
        <taxon>Desulfohalobiaceae</taxon>
        <taxon>Desulfohalobium</taxon>
    </lineage>
</organism>
<protein>
    <submittedName>
        <fullName evidence="4">Transposase IS4 family protein</fullName>
    </submittedName>
</protein>
<evidence type="ECO:0000256" key="1">
    <source>
        <dbReference type="SAM" id="MobiDB-lite"/>
    </source>
</evidence>
<evidence type="ECO:0000259" key="3">
    <source>
        <dbReference type="Pfam" id="PF13751"/>
    </source>
</evidence>
<dbReference type="EMBL" id="CP001734">
    <property type="protein sequence ID" value="ACV67920.1"/>
    <property type="molecule type" value="Genomic_DNA"/>
</dbReference>
<dbReference type="RefSeq" id="WP_015751078.1">
    <property type="nucleotide sequence ID" value="NC_013223.1"/>
</dbReference>
<dbReference type="AlphaFoldDB" id="C8WZ04"/>
<dbReference type="Proteomes" id="UP000001052">
    <property type="component" value="Chromosome"/>
</dbReference>
<dbReference type="PANTHER" id="PTHR33408:SF2">
    <property type="entry name" value="TRANSPOSASE DDE DOMAIN-CONTAINING PROTEIN"/>
    <property type="match status" value="1"/>
</dbReference>
<reference evidence="5" key="1">
    <citation type="submission" date="2009-09" db="EMBL/GenBank/DDBJ databases">
        <title>The complete chromosome of Desulfohalobium retbaense DSM 5692.</title>
        <authorList>
            <consortium name="US DOE Joint Genome Institute (JGI-PGF)"/>
            <person name="Lucas S."/>
            <person name="Copeland A."/>
            <person name="Lapidus A."/>
            <person name="Glavina del Rio T."/>
            <person name="Dalin E."/>
            <person name="Tice H."/>
            <person name="Bruce D."/>
            <person name="Goodwin L."/>
            <person name="Pitluck S."/>
            <person name="Kyrpides N."/>
            <person name="Mavromatis K."/>
            <person name="Ivanova N."/>
            <person name="Mikhailova N."/>
            <person name="Munk A.C."/>
            <person name="Brettin T."/>
            <person name="Detter J.C."/>
            <person name="Han C."/>
            <person name="Tapia R."/>
            <person name="Larimer F."/>
            <person name="Land M."/>
            <person name="Hauser L."/>
            <person name="Markowitz V."/>
            <person name="Cheng J.-F."/>
            <person name="Hugenholtz P."/>
            <person name="Woyke T."/>
            <person name="Wu D."/>
            <person name="Spring S."/>
            <person name="Klenk H.-P."/>
            <person name="Eisen J.A."/>
        </authorList>
    </citation>
    <scope>NUCLEOTIDE SEQUENCE [LARGE SCALE GENOMIC DNA]</scope>
    <source>
        <strain evidence="5">DSM 5692</strain>
    </source>
</reference>
<gene>
    <name evidence="4" type="ordered locus">Dret_0625</name>
</gene>
<name>C8WZ04_DESRD</name>
<dbReference type="InterPro" id="IPR008490">
    <property type="entry name" value="Transposase_InsH_N"/>
</dbReference>
<dbReference type="eggNOG" id="COG3666">
    <property type="taxonomic scope" value="Bacteria"/>
</dbReference>
<sequence length="445" mass="49958">MARGFIKGHRDQLYLLPPSIDDWISKNHSVRLIDSCVENIDLSIFYESYSHEGKPPYDPAMMIRILIYAYSKGIRSSRKISALCEEDIAFRWLTGNIIPDHSAICRFRAKHKENFKQLFRETICLAAESGALKIGSLFLDGTKVKGSASLEANRNLEHIKQDIERIVDEAEAVDASEDKQLGEDNRDDVLPPELADPKSRLERLKAAKARLEAEKEAAAKESRDDDDSNGPGAGTGDEKTATGNKEKANITDPDSRIMKTRNGWVQGYNCQGVSDENQFIVANAVTQDCNDAHQLEPMLQAAQGNLSKIETGQNTETFSADAGYWAEKLDISKIESNGPEVIMATRKGWKQRKQNREKSPPRGRIPKGLSQRELMERKLLTQRGQRIYAKRGQTIEAIFGQLKECLGYRNFLLRSLKKVQGEWDLQCAVSNMLKLLRLSGATTSQ</sequence>
<dbReference type="InterPro" id="IPR025668">
    <property type="entry name" value="Tnp_DDE_dom"/>
</dbReference>
<accession>C8WZ04</accession>
<feature type="region of interest" description="Disordered" evidence="1">
    <location>
        <begin position="173"/>
        <end position="255"/>
    </location>
</feature>
<reference evidence="4 5" key="2">
    <citation type="journal article" date="2010" name="Stand. Genomic Sci.">
        <title>Complete genome sequence of Desulfohalobium retbaense type strain (HR(100)).</title>
        <authorList>
            <person name="Spring S."/>
            <person name="Nolan M."/>
            <person name="Lapidus A."/>
            <person name="Glavina Del Rio T."/>
            <person name="Copeland A."/>
            <person name="Tice H."/>
            <person name="Cheng J.F."/>
            <person name="Lucas S."/>
            <person name="Land M."/>
            <person name="Chen F."/>
            <person name="Bruce D."/>
            <person name="Goodwin L."/>
            <person name="Pitluck S."/>
            <person name="Ivanova N."/>
            <person name="Mavromatis K."/>
            <person name="Mikhailova N."/>
            <person name="Pati A."/>
            <person name="Chen A."/>
            <person name="Palaniappan K."/>
            <person name="Hauser L."/>
            <person name="Chang Y.J."/>
            <person name="Jeffries C.D."/>
            <person name="Munk C."/>
            <person name="Kiss H."/>
            <person name="Chain P."/>
            <person name="Han C."/>
            <person name="Brettin T."/>
            <person name="Detter J.C."/>
            <person name="Schuler E."/>
            <person name="Goker M."/>
            <person name="Rohde M."/>
            <person name="Bristow J."/>
            <person name="Eisen J.A."/>
            <person name="Markowitz V."/>
            <person name="Hugenholtz P."/>
            <person name="Kyrpides N.C."/>
            <person name="Klenk H.P."/>
        </authorList>
    </citation>
    <scope>NUCLEOTIDE SEQUENCE [LARGE SCALE GENOMIC DNA]</scope>
    <source>
        <strain evidence="4 5">DSM 5692</strain>
    </source>
</reference>
<feature type="domain" description="Transposase DDE" evidence="3">
    <location>
        <begin position="371"/>
        <end position="435"/>
    </location>
</feature>
<feature type="compositionally biased region" description="Basic and acidic residues" evidence="1">
    <location>
        <begin position="236"/>
        <end position="255"/>
    </location>
</feature>
<dbReference type="KEGG" id="drt:Dret_0625"/>
<dbReference type="HOGENOM" id="CLU_021293_12_2_7"/>
<feature type="region of interest" description="Disordered" evidence="1">
    <location>
        <begin position="348"/>
        <end position="368"/>
    </location>
</feature>
<evidence type="ECO:0000259" key="2">
    <source>
        <dbReference type="Pfam" id="PF05598"/>
    </source>
</evidence>
<evidence type="ECO:0000313" key="4">
    <source>
        <dbReference type="EMBL" id="ACV67920.1"/>
    </source>
</evidence>